<dbReference type="Proteomes" id="UP000478052">
    <property type="component" value="Unassembled WGS sequence"/>
</dbReference>
<protein>
    <submittedName>
        <fullName evidence="1">FLYWCH-type domain-containing protein</fullName>
    </submittedName>
</protein>
<organism evidence="1 2">
    <name type="scientific">Aphis craccivora</name>
    <name type="common">Cowpea aphid</name>
    <dbReference type="NCBI Taxonomy" id="307492"/>
    <lineage>
        <taxon>Eukaryota</taxon>
        <taxon>Metazoa</taxon>
        <taxon>Ecdysozoa</taxon>
        <taxon>Arthropoda</taxon>
        <taxon>Hexapoda</taxon>
        <taxon>Insecta</taxon>
        <taxon>Pterygota</taxon>
        <taxon>Neoptera</taxon>
        <taxon>Paraneoptera</taxon>
        <taxon>Hemiptera</taxon>
        <taxon>Sternorrhyncha</taxon>
        <taxon>Aphidomorpha</taxon>
        <taxon>Aphidoidea</taxon>
        <taxon>Aphididae</taxon>
        <taxon>Aphidini</taxon>
        <taxon>Aphis</taxon>
        <taxon>Aphis</taxon>
    </lineage>
</organism>
<evidence type="ECO:0000313" key="1">
    <source>
        <dbReference type="EMBL" id="KAF0772154.1"/>
    </source>
</evidence>
<gene>
    <name evidence="1" type="ORF">FWK35_00001833</name>
</gene>
<reference evidence="1 2" key="1">
    <citation type="submission" date="2019-08" db="EMBL/GenBank/DDBJ databases">
        <title>Whole genome of Aphis craccivora.</title>
        <authorList>
            <person name="Voronova N.V."/>
            <person name="Shulinski R.S."/>
            <person name="Bandarenka Y.V."/>
            <person name="Zhorov D.G."/>
            <person name="Warner D."/>
        </authorList>
    </citation>
    <scope>NUCLEOTIDE SEQUENCE [LARGE SCALE GENOMIC DNA]</scope>
    <source>
        <strain evidence="1">180601</strain>
        <tissue evidence="1">Whole Body</tissue>
    </source>
</reference>
<dbReference type="AlphaFoldDB" id="A0A6G0ZLA5"/>
<comment type="caution">
    <text evidence="1">The sequence shown here is derived from an EMBL/GenBank/DDBJ whole genome shotgun (WGS) entry which is preliminary data.</text>
</comment>
<evidence type="ECO:0000313" key="2">
    <source>
        <dbReference type="Proteomes" id="UP000478052"/>
    </source>
</evidence>
<proteinExistence type="predicted"/>
<sequence length="148" mass="17251">MTNINKKKYNIEKHRLRDAAYCLRLDLVTKIPVYSSVKTTLNCIRRKLLENSLDPKLLELRENIIILSDSEFVYIQLKVDKLLLIEKLVLEVQSFSLANKNKYDASIRICFALAHISIDNIAVILIADEVIKKSNYFKRSMKFSFNRA</sequence>
<accession>A0A6G0ZLA5</accession>
<keyword evidence="2" id="KW-1185">Reference proteome</keyword>
<name>A0A6G0ZLA5_APHCR</name>
<dbReference type="EMBL" id="VUJU01000211">
    <property type="protein sequence ID" value="KAF0772154.1"/>
    <property type="molecule type" value="Genomic_DNA"/>
</dbReference>